<dbReference type="InterPro" id="IPR045851">
    <property type="entry name" value="AMP-bd_C_sf"/>
</dbReference>
<dbReference type="Pfam" id="PF00550">
    <property type="entry name" value="PP-binding"/>
    <property type="match status" value="1"/>
</dbReference>
<dbReference type="InterPro" id="IPR025110">
    <property type="entry name" value="AMP-bd_C"/>
</dbReference>
<dbReference type="Gene3D" id="1.10.1200.10">
    <property type="entry name" value="ACP-like"/>
    <property type="match status" value="1"/>
</dbReference>
<dbReference type="PROSITE" id="PS00455">
    <property type="entry name" value="AMP_BINDING"/>
    <property type="match status" value="1"/>
</dbReference>
<comment type="cofactor">
    <cofactor evidence="1">
        <name>pantetheine 4'-phosphate</name>
        <dbReference type="ChEBI" id="CHEBI:47942"/>
    </cofactor>
</comment>
<dbReference type="Gene3D" id="3.30.300.30">
    <property type="match status" value="1"/>
</dbReference>
<dbReference type="SUPFAM" id="SSF56801">
    <property type="entry name" value="Acetyl-CoA synthetase-like"/>
    <property type="match status" value="1"/>
</dbReference>
<keyword evidence="2" id="KW-0596">Phosphopantetheine</keyword>
<evidence type="ECO:0000256" key="1">
    <source>
        <dbReference type="ARBA" id="ARBA00001957"/>
    </source>
</evidence>
<dbReference type="InterPro" id="IPR009081">
    <property type="entry name" value="PP-bd_ACP"/>
</dbReference>
<dbReference type="PANTHER" id="PTHR45527:SF1">
    <property type="entry name" value="FATTY ACID SYNTHASE"/>
    <property type="match status" value="1"/>
</dbReference>
<dbReference type="GO" id="GO:0031177">
    <property type="term" value="F:phosphopantetheine binding"/>
    <property type="evidence" value="ECO:0007669"/>
    <property type="project" value="InterPro"/>
</dbReference>
<dbReference type="Gene3D" id="3.40.50.980">
    <property type="match status" value="2"/>
</dbReference>
<gene>
    <name evidence="5" type="primary">lgrD_5</name>
    <name evidence="5" type="ORF">DE4585_03583</name>
</gene>
<evidence type="ECO:0000313" key="5">
    <source>
        <dbReference type="EMBL" id="TDZ79834.1"/>
    </source>
</evidence>
<feature type="domain" description="Carrier" evidence="4">
    <location>
        <begin position="968"/>
        <end position="1042"/>
    </location>
</feature>
<dbReference type="InterPro" id="IPR001242">
    <property type="entry name" value="Condensation_dom"/>
</dbReference>
<dbReference type="RefSeq" id="WP_134072304.1">
    <property type="nucleotide sequence ID" value="NZ_PECH01000008.1"/>
</dbReference>
<dbReference type="GO" id="GO:0044550">
    <property type="term" value="P:secondary metabolite biosynthetic process"/>
    <property type="evidence" value="ECO:0007669"/>
    <property type="project" value="TreeGrafter"/>
</dbReference>
<dbReference type="CDD" id="cd05930">
    <property type="entry name" value="A_NRPS"/>
    <property type="match status" value="1"/>
</dbReference>
<dbReference type="GO" id="GO:0003824">
    <property type="term" value="F:catalytic activity"/>
    <property type="evidence" value="ECO:0007669"/>
    <property type="project" value="InterPro"/>
</dbReference>
<dbReference type="PROSITE" id="PS50075">
    <property type="entry name" value="CARRIER"/>
    <property type="match status" value="1"/>
</dbReference>
<organism evidence="5 6">
    <name type="scientific">Mycobacteroides salmoniphilum</name>
    <dbReference type="NCBI Taxonomy" id="404941"/>
    <lineage>
        <taxon>Bacteria</taxon>
        <taxon>Bacillati</taxon>
        <taxon>Actinomycetota</taxon>
        <taxon>Actinomycetes</taxon>
        <taxon>Mycobacteriales</taxon>
        <taxon>Mycobacteriaceae</taxon>
        <taxon>Mycobacteroides</taxon>
    </lineage>
</organism>
<dbReference type="Pfam" id="PF13193">
    <property type="entry name" value="AMP-binding_C"/>
    <property type="match status" value="1"/>
</dbReference>
<sequence length="1512" mass="162702">MTGVDQALPQIEDVLALSPLQEGFFALAQLADESVDLYSMQFVVDIEGPLDVDLLHHSAQAMLTRYPNLRASFWDQGVPKPVQIVPVHAELPWEELSAGPADLDAIAHRERLRPFDLSKGPAVRSVVVSVLGESRHRLIVTAHHILMDGWSFGVYFSELLAAYQAGGSIDGLPAVRSYRDYIAWLATQDTTAAAAQWATYLDTASGPLMLSNGGVSAHDGVPEKRRFELSPQETSALRKWAGSNGFTLNTAVMFAWSVVLGRLSDRRDVVFGTIVSGRPAHLAGVEKMVGLFINAVPVVHVVDPAVSVVEQCGRLQRETSAMRDVGYLSLSALQRAQGGAALFDTMFVFENAPLDDAVNEVVTAEGVRFRPVEGESLAHYPLTVVSHMYGESLLVVIEAISQALPYFSAGDIGERLVSVLRQLPNIGARTPGKIDVLTPRERANVGAVHHDFAELPQSVWALFEHQVSRAPSAIALTVETGQRLTYAELHERACRLAGELAEHGVGPETSVALILPRSVDSIIAVLAVLAAGGAYVPVDASLPATRIESILQKSNPTVVITDSGCHEIVQFACRTVVLDDPVTAERVSTRRAVAPNVRRHRDQSAYMIFTSGSTGEPKGVIGTHSALLSYFADHRDRVYGPATARLGRRLRIAHAWSLSFDASWQPMIGLFDGHSVHLFGAEDMRDARRLVQGMVDHDVDMIDTTPSMLAQLSSAGLLDRSIPVLALGGEAIDTALWNRLSALAGTDVYNCYGPTETTVEAVVAEVKNYSSPTIGTPNKGMAGYVLDSALRPLPDGAVGELYLAGPQLARGYAGKPALTAGAFVADPLQPGHRMYRTGDLVRRLPHGGFAYLGRADSQVKIRGYRVEVGEIESALRCLPGVETAAVSVVRRAGGASLVGFVVHQHDTFEPERALLALADRLPSYMLPARLVVLSQLPVTVNGKLDADVIDRLAADALAGAAGDGESAPPTTVTEHTLSECFAELFDGTPPGIDADFFSLGVDSIVAISLVNKARKREVPITPRMVLAAPTIRQLAALVDSRGRLESIAGKADYGPVPPLPIVSWLHESGEYRRFALSVLVRLPDGIDRESIAQVLQPILDGHDMLRSLLVDTPEGPRIVTREPGVVRADSVITRVELPADEQAMTLAVTAVARAALDDLDPYSGSMFRAVWLVTPGMDDALLLCAHHLAVDVVSWHILLANLADAWRTAQAGGVPKAPVEFTSYRHWSQLMAERAAGDEVQEQYGYWAAQVAGTDPALGSRHPDRDCDTWATLRNMMVTTPVDITARLLTAMGKNDGVYGFLIAALAVTVASWRIERGQDAGAGTLIAVERHGRMDDVLEADTTGTVGWFTSMFPARVGAGSLGVGVGEAERDHDAARAVLASVAQHLAEIPNQGMDYGLLRYADGRGVLSDTPDPQIQFNYLGRMDRSGITDEAWSLVTDVRHLALPADSEPNLALRFATNISVAVMSTPEGPQLLANWQWSSALFTQNDADRLAELWQRSVAALAVAAEL</sequence>
<dbReference type="SUPFAM" id="SSF47336">
    <property type="entry name" value="ACP-like"/>
    <property type="match status" value="1"/>
</dbReference>
<proteinExistence type="predicted"/>
<dbReference type="Gene3D" id="3.30.559.10">
    <property type="entry name" value="Chloramphenicol acetyltransferase-like domain"/>
    <property type="match status" value="2"/>
</dbReference>
<keyword evidence="3" id="KW-0597">Phosphoprotein</keyword>
<evidence type="ECO:0000313" key="6">
    <source>
        <dbReference type="Proteomes" id="UP000295117"/>
    </source>
</evidence>
<dbReference type="Pfam" id="PF00501">
    <property type="entry name" value="AMP-binding"/>
    <property type="match status" value="1"/>
</dbReference>
<reference evidence="5 6" key="1">
    <citation type="journal article" date="2019" name="Sci. Rep.">
        <title>Extended insight into the Mycobacterium chelonae-abscessus complex through whole genome sequencing of Mycobacterium salmoniphilum outbreak and Mycobacterium salmoniphilum-like strains.</title>
        <authorList>
            <person name="Behra P.R.K."/>
            <person name="Das S."/>
            <person name="Pettersson B.M.F."/>
            <person name="Shirreff L."/>
            <person name="DuCote T."/>
            <person name="Jacobsson K.G."/>
            <person name="Ennis D.G."/>
            <person name="Kirsebom L.A."/>
        </authorList>
    </citation>
    <scope>NUCLEOTIDE SEQUENCE [LARGE SCALE GENOMIC DNA]</scope>
    <source>
        <strain evidence="5 6">DE 4585</strain>
    </source>
</reference>
<dbReference type="SMART" id="SM00823">
    <property type="entry name" value="PKS_PP"/>
    <property type="match status" value="1"/>
</dbReference>
<dbReference type="Gene3D" id="3.30.559.30">
    <property type="entry name" value="Nonribosomal peptide synthetase, condensation domain"/>
    <property type="match status" value="2"/>
</dbReference>
<dbReference type="NCBIfam" id="TIGR01733">
    <property type="entry name" value="AA-adenyl-dom"/>
    <property type="match status" value="1"/>
</dbReference>
<dbReference type="InterPro" id="IPR023213">
    <property type="entry name" value="CAT-like_dom_sf"/>
</dbReference>
<dbReference type="EMBL" id="PECH01000008">
    <property type="protein sequence ID" value="TDZ79834.1"/>
    <property type="molecule type" value="Genomic_DNA"/>
</dbReference>
<dbReference type="UniPathway" id="UPA00011"/>
<accession>A0A4R8S495</accession>
<dbReference type="InterPro" id="IPR020806">
    <property type="entry name" value="PKS_PP-bd"/>
</dbReference>
<dbReference type="InterPro" id="IPR036736">
    <property type="entry name" value="ACP-like_sf"/>
</dbReference>
<dbReference type="FunFam" id="3.40.50.980:FF:000001">
    <property type="entry name" value="Non-ribosomal peptide synthetase"/>
    <property type="match status" value="1"/>
</dbReference>
<name>A0A4R8S495_9MYCO</name>
<evidence type="ECO:0000256" key="2">
    <source>
        <dbReference type="ARBA" id="ARBA00022450"/>
    </source>
</evidence>
<protein>
    <submittedName>
        <fullName evidence="5">Linear gramicidin synthase subunit D</fullName>
    </submittedName>
</protein>
<dbReference type="SUPFAM" id="SSF52777">
    <property type="entry name" value="CoA-dependent acyltransferases"/>
    <property type="match status" value="4"/>
</dbReference>
<dbReference type="GO" id="GO:0008610">
    <property type="term" value="P:lipid biosynthetic process"/>
    <property type="evidence" value="ECO:0007669"/>
    <property type="project" value="UniProtKB-ARBA"/>
</dbReference>
<evidence type="ECO:0000256" key="3">
    <source>
        <dbReference type="ARBA" id="ARBA00022553"/>
    </source>
</evidence>
<evidence type="ECO:0000259" key="4">
    <source>
        <dbReference type="PROSITE" id="PS50075"/>
    </source>
</evidence>
<dbReference type="Gene3D" id="2.30.38.10">
    <property type="entry name" value="Luciferase, Domain 3"/>
    <property type="match status" value="1"/>
</dbReference>
<dbReference type="GO" id="GO:0005829">
    <property type="term" value="C:cytosol"/>
    <property type="evidence" value="ECO:0007669"/>
    <property type="project" value="TreeGrafter"/>
</dbReference>
<dbReference type="Proteomes" id="UP000295117">
    <property type="component" value="Unassembled WGS sequence"/>
</dbReference>
<comment type="caution">
    <text evidence="5">The sequence shown here is derived from an EMBL/GenBank/DDBJ whole genome shotgun (WGS) entry which is preliminary data.</text>
</comment>
<dbReference type="InterPro" id="IPR000873">
    <property type="entry name" value="AMP-dep_synth/lig_dom"/>
</dbReference>
<dbReference type="Pfam" id="PF00668">
    <property type="entry name" value="Condensation"/>
    <property type="match status" value="2"/>
</dbReference>
<dbReference type="InterPro" id="IPR020845">
    <property type="entry name" value="AMP-binding_CS"/>
</dbReference>
<dbReference type="GO" id="GO:0043041">
    <property type="term" value="P:amino acid activation for nonribosomal peptide biosynthetic process"/>
    <property type="evidence" value="ECO:0007669"/>
    <property type="project" value="TreeGrafter"/>
</dbReference>
<dbReference type="InterPro" id="IPR010071">
    <property type="entry name" value="AA_adenyl_dom"/>
</dbReference>
<dbReference type="PANTHER" id="PTHR45527">
    <property type="entry name" value="NONRIBOSOMAL PEPTIDE SYNTHETASE"/>
    <property type="match status" value="1"/>
</dbReference>